<dbReference type="KEGG" id="ssei:FJR45_10270"/>
<dbReference type="EMBL" id="CP041235">
    <property type="protein sequence ID" value="QOP44306.1"/>
    <property type="molecule type" value="Genomic_DNA"/>
</dbReference>
<name>A0A7M1B449_9BACT</name>
<evidence type="ECO:0000259" key="2">
    <source>
        <dbReference type="Pfam" id="PF13118"/>
    </source>
</evidence>
<keyword evidence="1" id="KW-0175">Coiled coil</keyword>
<dbReference type="AlphaFoldDB" id="A0A7M1B449"/>
<organism evidence="3 4">
    <name type="scientific">Sulfurimonas sediminis</name>
    <dbReference type="NCBI Taxonomy" id="2590020"/>
    <lineage>
        <taxon>Bacteria</taxon>
        <taxon>Pseudomonadati</taxon>
        <taxon>Campylobacterota</taxon>
        <taxon>Epsilonproteobacteria</taxon>
        <taxon>Campylobacterales</taxon>
        <taxon>Sulfurimonadaceae</taxon>
        <taxon>Sulfurimonas</taxon>
    </lineage>
</organism>
<evidence type="ECO:0000313" key="3">
    <source>
        <dbReference type="EMBL" id="QOP44306.1"/>
    </source>
</evidence>
<feature type="domain" description="DUF3972" evidence="2">
    <location>
        <begin position="8"/>
        <end position="132"/>
    </location>
</feature>
<proteinExistence type="predicted"/>
<dbReference type="Pfam" id="PF13118">
    <property type="entry name" value="DUF3972"/>
    <property type="match status" value="1"/>
</dbReference>
<keyword evidence="4" id="KW-1185">Reference proteome</keyword>
<evidence type="ECO:0000256" key="1">
    <source>
        <dbReference type="SAM" id="Coils"/>
    </source>
</evidence>
<evidence type="ECO:0000313" key="4">
    <source>
        <dbReference type="Proteomes" id="UP000593719"/>
    </source>
</evidence>
<sequence length="159" mass="18445">MKWMSDEEYSQLTGLDITSIEDLIERGKLSVKIEDGIRYIDPSKGATEAVVPAKLKELAKKNTHEMLVQPEFVEKTIGTIINLHEKVLDAKDETLEAVRVENEFLREALASLQELYDEDRKTIHTLQEQLKLSQQEVEFMRRKYKLMWNKAIDEHTGKA</sequence>
<reference evidence="3 4" key="1">
    <citation type="submission" date="2019-06" db="EMBL/GenBank/DDBJ databases">
        <title>Sulfurimonas gotlandica sp. nov., a chemoautotrophic and psychrotolerant epsilonproteobacterium isolated from a pelagic redoxcline, and an emended description of the genus Sulfurimonas.</title>
        <authorList>
            <person name="Wang S."/>
            <person name="Jiang L."/>
            <person name="Shao Z."/>
        </authorList>
    </citation>
    <scope>NUCLEOTIDE SEQUENCE [LARGE SCALE GENOMIC DNA]</scope>
    <source>
        <strain evidence="3 4">S2-6</strain>
    </source>
</reference>
<protein>
    <submittedName>
        <fullName evidence="3">DUF3972 domain-containing protein</fullName>
    </submittedName>
</protein>
<dbReference type="InterPro" id="IPR025002">
    <property type="entry name" value="DUF3972"/>
</dbReference>
<feature type="coiled-coil region" evidence="1">
    <location>
        <begin position="88"/>
        <end position="143"/>
    </location>
</feature>
<gene>
    <name evidence="3" type="ORF">FJR45_10270</name>
</gene>
<accession>A0A7M1B449</accession>
<dbReference type="RefSeq" id="WP_151899579.1">
    <property type="nucleotide sequence ID" value="NZ_CP041235.1"/>
</dbReference>
<dbReference type="Proteomes" id="UP000593719">
    <property type="component" value="Chromosome"/>
</dbReference>